<dbReference type="RefSeq" id="WP_090944110.1">
    <property type="nucleotide sequence ID" value="NZ_FNDJ01000024.1"/>
</dbReference>
<reference evidence="3 4" key="1">
    <citation type="submission" date="2016-10" db="EMBL/GenBank/DDBJ databases">
        <authorList>
            <person name="de Groot N.N."/>
        </authorList>
    </citation>
    <scope>NUCLEOTIDE SEQUENCE [LARGE SCALE GENOMIC DNA]</scope>
    <source>
        <strain evidence="3 4">CGMCC 4.6533</strain>
    </source>
</reference>
<proteinExistence type="inferred from homology"/>
<name>A0A1G9IWC5_9ACTN</name>
<dbReference type="PANTHER" id="PTHR35174">
    <property type="entry name" value="BLL7171 PROTEIN-RELATED"/>
    <property type="match status" value="1"/>
</dbReference>
<evidence type="ECO:0000259" key="2">
    <source>
        <dbReference type="Pfam" id="PF03795"/>
    </source>
</evidence>
<dbReference type="Pfam" id="PF03795">
    <property type="entry name" value="YCII"/>
    <property type="match status" value="1"/>
</dbReference>
<accession>A0A1G9IWC5</accession>
<dbReference type="SUPFAM" id="SSF54909">
    <property type="entry name" value="Dimeric alpha+beta barrel"/>
    <property type="match status" value="1"/>
</dbReference>
<sequence>MAKFMLLTKHDDDFGVGPMSEWDPDDMTAHLEYLRKLNQALIDSGELVEMRALAGPEAVKVVTFDGQGGPVVTDGPYTEVKEVLAGYQLVDVESEARAIEIAAQVSAAPGPGGVPLRQAIEVRQVMGGFPDPADL</sequence>
<dbReference type="EMBL" id="FNDJ01000024">
    <property type="protein sequence ID" value="SDL29355.1"/>
    <property type="molecule type" value="Genomic_DNA"/>
</dbReference>
<keyword evidence="4" id="KW-1185">Reference proteome</keyword>
<comment type="similarity">
    <text evidence="1">Belongs to the YciI family.</text>
</comment>
<dbReference type="OrthoDB" id="668782at2"/>
<evidence type="ECO:0000256" key="1">
    <source>
        <dbReference type="ARBA" id="ARBA00007689"/>
    </source>
</evidence>
<dbReference type="Proteomes" id="UP000199202">
    <property type="component" value="Unassembled WGS sequence"/>
</dbReference>
<dbReference type="InterPro" id="IPR011008">
    <property type="entry name" value="Dimeric_a/b-barrel"/>
</dbReference>
<dbReference type="STRING" id="633440.SAMN05421869_12469"/>
<dbReference type="InterPro" id="IPR005545">
    <property type="entry name" value="YCII"/>
</dbReference>
<dbReference type="PANTHER" id="PTHR35174:SF3">
    <property type="entry name" value="BLL7171 PROTEIN"/>
    <property type="match status" value="1"/>
</dbReference>
<feature type="domain" description="YCII-related" evidence="2">
    <location>
        <begin position="3"/>
        <end position="107"/>
    </location>
</feature>
<evidence type="ECO:0000313" key="3">
    <source>
        <dbReference type="EMBL" id="SDL29355.1"/>
    </source>
</evidence>
<dbReference type="Gene3D" id="3.30.70.1060">
    <property type="entry name" value="Dimeric alpha+beta barrel"/>
    <property type="match status" value="1"/>
</dbReference>
<gene>
    <name evidence="3" type="ORF">SAMN05421869_12469</name>
</gene>
<dbReference type="AlphaFoldDB" id="A0A1G9IWC5"/>
<organism evidence="3 4">
    <name type="scientific">Nonomuraea jiangxiensis</name>
    <dbReference type="NCBI Taxonomy" id="633440"/>
    <lineage>
        <taxon>Bacteria</taxon>
        <taxon>Bacillati</taxon>
        <taxon>Actinomycetota</taxon>
        <taxon>Actinomycetes</taxon>
        <taxon>Streptosporangiales</taxon>
        <taxon>Streptosporangiaceae</taxon>
        <taxon>Nonomuraea</taxon>
    </lineage>
</organism>
<evidence type="ECO:0000313" key="4">
    <source>
        <dbReference type="Proteomes" id="UP000199202"/>
    </source>
</evidence>
<protein>
    <submittedName>
        <fullName evidence="3">Uncharacterized conserved protein</fullName>
    </submittedName>
</protein>